<dbReference type="SUPFAM" id="SSF103506">
    <property type="entry name" value="Mitochondrial carrier"/>
    <property type="match status" value="1"/>
</dbReference>
<gene>
    <name evidence="6" type="ORF">GSMUA_307740.1</name>
</gene>
<dbReference type="EMBL" id="HG996476">
    <property type="protein sequence ID" value="CAG1852548.1"/>
    <property type="molecule type" value="Genomic_DNA"/>
</dbReference>
<dbReference type="OMA" id="FMTNETH"/>
<keyword evidence="8" id="KW-1185">Reference proteome</keyword>
<dbReference type="PROSITE" id="PS50920">
    <property type="entry name" value="SOLCAR"/>
    <property type="match status" value="1"/>
</dbReference>
<dbReference type="Proteomes" id="UP000012960">
    <property type="component" value="Unplaced"/>
</dbReference>
<protein>
    <submittedName>
        <fullName evidence="6">(wild Malaysian banana) hypothetical protein</fullName>
    </submittedName>
</protein>
<name>A0A804KT20_MUSAM</name>
<reference evidence="6" key="1">
    <citation type="submission" date="2021-03" db="EMBL/GenBank/DDBJ databases">
        <authorList>
            <consortium name="Genoscope - CEA"/>
            <person name="William W."/>
        </authorList>
    </citation>
    <scope>NUCLEOTIDE SEQUENCE</scope>
    <source>
        <strain evidence="6">Doubled-haploid Pahang</strain>
    </source>
</reference>
<organism evidence="7 8">
    <name type="scientific">Musa acuminata subsp. malaccensis</name>
    <name type="common">Wild banana</name>
    <name type="synonym">Musa malaccensis</name>
    <dbReference type="NCBI Taxonomy" id="214687"/>
    <lineage>
        <taxon>Eukaryota</taxon>
        <taxon>Viridiplantae</taxon>
        <taxon>Streptophyta</taxon>
        <taxon>Embryophyta</taxon>
        <taxon>Tracheophyta</taxon>
        <taxon>Spermatophyta</taxon>
        <taxon>Magnoliopsida</taxon>
        <taxon>Liliopsida</taxon>
        <taxon>Zingiberales</taxon>
        <taxon>Musaceae</taxon>
        <taxon>Musa</taxon>
    </lineage>
</organism>
<dbReference type="Gene3D" id="1.50.40.10">
    <property type="entry name" value="Mitochondrial carrier domain"/>
    <property type="match status" value="1"/>
</dbReference>
<dbReference type="Gramene" id="Ma10_t05850.1">
    <property type="protein sequence ID" value="Ma10_p05850.1"/>
    <property type="gene ID" value="Ma10_g05850"/>
</dbReference>
<feature type="repeat" description="Solcar" evidence="4">
    <location>
        <begin position="1"/>
        <end position="65"/>
    </location>
</feature>
<evidence type="ECO:0000256" key="5">
    <source>
        <dbReference type="RuleBase" id="RU000488"/>
    </source>
</evidence>
<dbReference type="InterPro" id="IPR018108">
    <property type="entry name" value="MCP_transmembrane"/>
</dbReference>
<dbReference type="InterPro" id="IPR023395">
    <property type="entry name" value="MCP_dom_sf"/>
</dbReference>
<evidence type="ECO:0000256" key="2">
    <source>
        <dbReference type="ARBA" id="ARBA00022692"/>
    </source>
</evidence>
<evidence type="ECO:0000256" key="3">
    <source>
        <dbReference type="ARBA" id="ARBA00023136"/>
    </source>
</evidence>
<accession>A0A804KT20</accession>
<dbReference type="GO" id="GO:0016020">
    <property type="term" value="C:membrane"/>
    <property type="evidence" value="ECO:0007669"/>
    <property type="project" value="UniProtKB-SubCell"/>
</dbReference>
<sequence length="90" mass="10199">MRQRMHSEGATGRVCAYNSDLLGTFKHIIRTEGYGGSYRGILPEYFRVVPSAGIVFMTNETHQFFKAYQQKTNALSSISIDLTHSPSTHW</sequence>
<reference evidence="7" key="2">
    <citation type="submission" date="2021-05" db="UniProtKB">
        <authorList>
            <consortium name="EnsemblPlants"/>
        </authorList>
    </citation>
    <scope>IDENTIFICATION</scope>
    <source>
        <strain evidence="7">subsp. malaccensis</strain>
    </source>
</reference>
<evidence type="ECO:0000313" key="8">
    <source>
        <dbReference type="Proteomes" id="UP000012960"/>
    </source>
</evidence>
<dbReference type="AlphaFoldDB" id="A0A804KT20"/>
<keyword evidence="5" id="KW-0813">Transport</keyword>
<evidence type="ECO:0000256" key="4">
    <source>
        <dbReference type="PROSITE-ProRule" id="PRU00282"/>
    </source>
</evidence>
<dbReference type="EnsemblPlants" id="Ma10_t05850.1">
    <property type="protein sequence ID" value="Ma10_p05850.1"/>
    <property type="gene ID" value="Ma10_g05850"/>
</dbReference>
<keyword evidence="2 4" id="KW-0812">Transmembrane</keyword>
<evidence type="ECO:0000313" key="6">
    <source>
        <dbReference type="EMBL" id="CAG1852548.1"/>
    </source>
</evidence>
<evidence type="ECO:0000256" key="1">
    <source>
        <dbReference type="ARBA" id="ARBA00004141"/>
    </source>
</evidence>
<comment type="similarity">
    <text evidence="5">Belongs to the mitochondrial carrier (TC 2.A.29) family.</text>
</comment>
<keyword evidence="3 4" id="KW-0472">Membrane</keyword>
<evidence type="ECO:0000313" key="7">
    <source>
        <dbReference type="EnsemblPlants" id="Ma10_p05850.1"/>
    </source>
</evidence>
<proteinExistence type="inferred from homology"/>
<dbReference type="InParanoid" id="A0A804KT20"/>
<comment type="subcellular location">
    <subcellularLocation>
        <location evidence="1">Membrane</location>
        <topology evidence="1">Multi-pass membrane protein</topology>
    </subcellularLocation>
</comment>
<dbReference type="Pfam" id="PF00153">
    <property type="entry name" value="Mito_carr"/>
    <property type="match status" value="1"/>
</dbReference>